<dbReference type="EMBL" id="JADOUF010000001">
    <property type="protein sequence ID" value="MBG6134916.1"/>
    <property type="molecule type" value="Genomic_DNA"/>
</dbReference>
<proteinExistence type="predicted"/>
<dbReference type="AlphaFoldDB" id="A0A8J7KIY3"/>
<protein>
    <submittedName>
        <fullName evidence="1">Quinol monooxygenase YgiN</fullName>
    </submittedName>
</protein>
<accession>A0A8J7KIY3</accession>
<organism evidence="1 2">
    <name type="scientific">Longispora fulva</name>
    <dbReference type="NCBI Taxonomy" id="619741"/>
    <lineage>
        <taxon>Bacteria</taxon>
        <taxon>Bacillati</taxon>
        <taxon>Actinomycetota</taxon>
        <taxon>Actinomycetes</taxon>
        <taxon>Micromonosporales</taxon>
        <taxon>Micromonosporaceae</taxon>
        <taxon>Longispora</taxon>
    </lineage>
</organism>
<dbReference type="GO" id="GO:0004497">
    <property type="term" value="F:monooxygenase activity"/>
    <property type="evidence" value="ECO:0007669"/>
    <property type="project" value="UniProtKB-KW"/>
</dbReference>
<reference evidence="1" key="1">
    <citation type="submission" date="2020-11" db="EMBL/GenBank/DDBJ databases">
        <title>Sequencing the genomes of 1000 actinobacteria strains.</title>
        <authorList>
            <person name="Klenk H.-P."/>
        </authorList>
    </citation>
    <scope>NUCLEOTIDE SEQUENCE</scope>
    <source>
        <strain evidence="1">DSM 45356</strain>
    </source>
</reference>
<dbReference type="RefSeq" id="WP_197002095.1">
    <property type="nucleotide sequence ID" value="NZ_BONS01000004.1"/>
</dbReference>
<keyword evidence="1" id="KW-0503">Monooxygenase</keyword>
<evidence type="ECO:0000313" key="2">
    <source>
        <dbReference type="Proteomes" id="UP000622552"/>
    </source>
</evidence>
<keyword evidence="1" id="KW-0560">Oxidoreductase</keyword>
<name>A0A8J7KIY3_9ACTN</name>
<keyword evidence="2" id="KW-1185">Reference proteome</keyword>
<evidence type="ECO:0000313" key="1">
    <source>
        <dbReference type="EMBL" id="MBG6134916.1"/>
    </source>
</evidence>
<dbReference type="InterPro" id="IPR011008">
    <property type="entry name" value="Dimeric_a/b-barrel"/>
</dbReference>
<comment type="caution">
    <text evidence="1">The sequence shown here is derived from an EMBL/GenBank/DDBJ whole genome shotgun (WGS) entry which is preliminary data.</text>
</comment>
<dbReference type="Proteomes" id="UP000622552">
    <property type="component" value="Unassembled WGS sequence"/>
</dbReference>
<gene>
    <name evidence="1" type="ORF">IW245_001110</name>
</gene>
<dbReference type="SUPFAM" id="SSF54909">
    <property type="entry name" value="Dimeric alpha+beta barrel"/>
    <property type="match status" value="1"/>
</dbReference>
<sequence>MSFVQIVTFSTDRVDEFRRIEAEWWAATEGRRTLLRDELYADRDAPGRYVAITEFASYESAMVNSALPETDEAARRWAELATGPVTFTNLDRVEGHHRPTLADLTFMHELFDVTGLVDQLVAFLETSTPRTGLFTGDVVLDLTLPHARHRIAGVREVTDLLAADAPAGRRMEERHWTPTPDGFVLQWAWRTADAPGRPGHPARGVLLADVRDGEIGRLTVHGSAGWDAV</sequence>